<organism evidence="2 3">
    <name type="scientific">Helicobacter fennelliae MRY12-0050</name>
    <dbReference type="NCBI Taxonomy" id="1325130"/>
    <lineage>
        <taxon>Bacteria</taxon>
        <taxon>Pseudomonadati</taxon>
        <taxon>Campylobacterota</taxon>
        <taxon>Epsilonproteobacteria</taxon>
        <taxon>Campylobacterales</taxon>
        <taxon>Helicobacteraceae</taxon>
        <taxon>Helicobacter</taxon>
    </lineage>
</organism>
<keyword evidence="3" id="KW-1185">Reference proteome</keyword>
<dbReference type="STRING" id="1325130.HFN_0853"/>
<feature type="chain" id="PRO_5004587103" description="Lipoprotein" evidence="1">
    <location>
        <begin position="19"/>
        <end position="52"/>
    </location>
</feature>
<dbReference type="RefSeq" id="WP_023949051.1">
    <property type="nucleotide sequence ID" value="NZ_BASD01000025.1"/>
</dbReference>
<reference evidence="2 3" key="1">
    <citation type="journal article" date="2013" name="Genome Announc.">
        <title>Draft Genome Sequence of Helicobacter fennelliae Strain MRY12-0050, Isolated from a Bacteremia Patient.</title>
        <authorList>
            <person name="Rimbara E."/>
            <person name="Matsui M."/>
            <person name="Mori S."/>
            <person name="Suzuki S."/>
            <person name="Suzuki M."/>
            <person name="Kim H."/>
            <person name="Sekizuka T."/>
            <person name="Kuroda M."/>
            <person name="Shibayama K."/>
        </authorList>
    </citation>
    <scope>NUCLEOTIDE SEQUENCE [LARGE SCALE GENOMIC DNA]</scope>
    <source>
        <strain evidence="2 3">MRY12-0050</strain>
    </source>
</reference>
<evidence type="ECO:0000313" key="3">
    <source>
        <dbReference type="Proteomes" id="UP000018143"/>
    </source>
</evidence>
<evidence type="ECO:0000313" key="2">
    <source>
        <dbReference type="EMBL" id="GAD19613.1"/>
    </source>
</evidence>
<comment type="caution">
    <text evidence="2">The sequence shown here is derived from an EMBL/GenBank/DDBJ whole genome shotgun (WGS) entry which is preliminary data.</text>
</comment>
<protein>
    <recommendedName>
        <fullName evidence="4">Lipoprotein</fullName>
    </recommendedName>
</protein>
<gene>
    <name evidence="2" type="ORF">HFN_0853</name>
</gene>
<evidence type="ECO:0008006" key="4">
    <source>
        <dbReference type="Google" id="ProtNLM"/>
    </source>
</evidence>
<proteinExistence type="predicted"/>
<feature type="signal peptide" evidence="1">
    <location>
        <begin position="1"/>
        <end position="18"/>
    </location>
</feature>
<evidence type="ECO:0000256" key="1">
    <source>
        <dbReference type="SAM" id="SignalP"/>
    </source>
</evidence>
<dbReference type="Proteomes" id="UP000018143">
    <property type="component" value="Unassembled WGS sequence"/>
</dbReference>
<keyword evidence="1" id="KW-0732">Signal</keyword>
<accession>T1DWG7</accession>
<dbReference type="AlphaFoldDB" id="T1DWG7"/>
<sequence>MFRIFHLAIVAYFLCVCAGCAVKTDPYYGDPSNARGFDDLSNFGSGTSVISE</sequence>
<dbReference type="EMBL" id="BASD01000025">
    <property type="protein sequence ID" value="GAD19613.1"/>
    <property type="molecule type" value="Genomic_DNA"/>
</dbReference>
<name>T1DWG7_9HELI</name>